<dbReference type="EMBL" id="FZOB01000002">
    <property type="protein sequence ID" value="SNR65789.1"/>
    <property type="molecule type" value="Genomic_DNA"/>
</dbReference>
<proteinExistence type="predicted"/>
<evidence type="ECO:0000256" key="1">
    <source>
        <dbReference type="SAM" id="Phobius"/>
    </source>
</evidence>
<sequence>MSWVDLYRDGKLREDEALKLVESGEIGEKDLSELLILSKEKKLPIRIQTALFFAIRQFAHLKQLEIISEILNVSISSAEAFVNNQIVQAYFPIVSEDGNGDIVTAFVVPLPSGLINFSHIPDEKLLPIVKSTGKGIAVAFTHDFCQESFMLSVCAALISEIDITYLAFTGRVDSFGNVLTVNNIGQKEVISRKSGKILITPEDVNHLSLLKKHLGKSLDLPFPVVIGKPETAVDLFFKSFSEKTGIQPDLLAKIYKIDKAVMGIHMSERIENSPEVFHKIIDTAKENLAEIYRKIPQATVHITGTISTVMFGIGVAFGIRRRFILHHFQDGQYIPVIETSRSLKEIKEKLTYVKTKKLKDGTENELVLILHIASHNPVSTVMDFSDKKLKNMPVYTITLKDSLGNLPIDGKLWTEISSEIYSEINRLRLKEKVKRFHIFLSVPCPIAFTVGAASGHFIPATVYNYHFTEDIYKPVINTEKIENPF</sequence>
<keyword evidence="1" id="KW-0812">Transmembrane</keyword>
<keyword evidence="4" id="KW-1185">Reference proteome</keyword>
<dbReference type="InterPro" id="IPR040836">
    <property type="entry name" value="SAVED"/>
</dbReference>
<gene>
    <name evidence="3" type="ORF">SAMN06265340_10293</name>
</gene>
<dbReference type="Pfam" id="PF18145">
    <property type="entry name" value="SAVED"/>
    <property type="match status" value="1"/>
</dbReference>
<keyword evidence="1" id="KW-0472">Membrane</keyword>
<feature type="transmembrane region" description="Helical" evidence="1">
    <location>
        <begin position="298"/>
        <end position="319"/>
    </location>
</feature>
<evidence type="ECO:0000259" key="2">
    <source>
        <dbReference type="Pfam" id="PF18145"/>
    </source>
</evidence>
<dbReference type="RefSeq" id="WP_089322446.1">
    <property type="nucleotide sequence ID" value="NZ_FZOB01000002.1"/>
</dbReference>
<dbReference type="Proteomes" id="UP000198405">
    <property type="component" value="Unassembled WGS sequence"/>
</dbReference>
<name>A0A238Y624_9BACT</name>
<feature type="domain" description="SMODS-associated and fused to various effectors" evidence="2">
    <location>
        <begin position="307"/>
        <end position="476"/>
    </location>
</feature>
<dbReference type="NCBIfam" id="NF033611">
    <property type="entry name" value="SAVED"/>
    <property type="match status" value="1"/>
</dbReference>
<accession>A0A238Y624</accession>
<protein>
    <recommendedName>
        <fullName evidence="2">SMODS-associated and fused to various effectors domain-containing protein</fullName>
    </recommendedName>
</protein>
<evidence type="ECO:0000313" key="4">
    <source>
        <dbReference type="Proteomes" id="UP000198405"/>
    </source>
</evidence>
<dbReference type="AlphaFoldDB" id="A0A238Y624"/>
<feature type="transmembrane region" description="Helical" evidence="1">
    <location>
        <begin position="436"/>
        <end position="458"/>
    </location>
</feature>
<evidence type="ECO:0000313" key="3">
    <source>
        <dbReference type="EMBL" id="SNR65789.1"/>
    </source>
</evidence>
<keyword evidence="1" id="KW-1133">Transmembrane helix</keyword>
<reference evidence="4" key="1">
    <citation type="submission" date="2017-06" db="EMBL/GenBank/DDBJ databases">
        <authorList>
            <person name="Varghese N."/>
            <person name="Submissions S."/>
        </authorList>
    </citation>
    <scope>NUCLEOTIDE SEQUENCE [LARGE SCALE GENOMIC DNA]</scope>
    <source>
        <strain evidence="4">DSM 15668</strain>
    </source>
</reference>
<organism evidence="3 4">
    <name type="scientific">Desulfurobacterium atlanticum</name>
    <dbReference type="NCBI Taxonomy" id="240169"/>
    <lineage>
        <taxon>Bacteria</taxon>
        <taxon>Pseudomonadati</taxon>
        <taxon>Aquificota</taxon>
        <taxon>Aquificia</taxon>
        <taxon>Desulfurobacteriales</taxon>
        <taxon>Desulfurobacteriaceae</taxon>
        <taxon>Desulfurobacterium</taxon>
    </lineage>
</organism>